<feature type="transmembrane region" description="Helical" evidence="7">
    <location>
        <begin position="285"/>
        <end position="302"/>
    </location>
</feature>
<proteinExistence type="predicted"/>
<feature type="transmembrane region" description="Helical" evidence="7">
    <location>
        <begin position="225"/>
        <end position="246"/>
    </location>
</feature>
<dbReference type="Gene3D" id="1.20.1250.20">
    <property type="entry name" value="MFS general substrate transporter like domains"/>
    <property type="match status" value="2"/>
</dbReference>
<evidence type="ECO:0000256" key="2">
    <source>
        <dbReference type="ARBA" id="ARBA00022448"/>
    </source>
</evidence>
<organism evidence="9 10">
    <name type="scientific">Solirubrobacter deserti</name>
    <dbReference type="NCBI Taxonomy" id="2282478"/>
    <lineage>
        <taxon>Bacteria</taxon>
        <taxon>Bacillati</taxon>
        <taxon>Actinomycetota</taxon>
        <taxon>Thermoleophilia</taxon>
        <taxon>Solirubrobacterales</taxon>
        <taxon>Solirubrobacteraceae</taxon>
        <taxon>Solirubrobacter</taxon>
    </lineage>
</organism>
<feature type="transmembrane region" description="Helical" evidence="7">
    <location>
        <begin position="348"/>
        <end position="370"/>
    </location>
</feature>
<feature type="transmembrane region" description="Helical" evidence="7">
    <location>
        <begin position="258"/>
        <end position="278"/>
    </location>
</feature>
<feature type="transmembrane region" description="Helical" evidence="7">
    <location>
        <begin position="20"/>
        <end position="39"/>
    </location>
</feature>
<protein>
    <submittedName>
        <fullName evidence="9">MFS transporter</fullName>
    </submittedName>
</protein>
<evidence type="ECO:0000256" key="3">
    <source>
        <dbReference type="ARBA" id="ARBA00022475"/>
    </source>
</evidence>
<dbReference type="InterPro" id="IPR036259">
    <property type="entry name" value="MFS_trans_sf"/>
</dbReference>
<evidence type="ECO:0000256" key="7">
    <source>
        <dbReference type="SAM" id="Phobius"/>
    </source>
</evidence>
<gene>
    <name evidence="9" type="ORF">OJ962_09905</name>
</gene>
<dbReference type="Proteomes" id="UP001147700">
    <property type="component" value="Unassembled WGS sequence"/>
</dbReference>
<accession>A0ABT4RH03</accession>
<evidence type="ECO:0000259" key="8">
    <source>
        <dbReference type="PROSITE" id="PS50850"/>
    </source>
</evidence>
<dbReference type="Pfam" id="PF05977">
    <property type="entry name" value="MFS_3"/>
    <property type="match status" value="1"/>
</dbReference>
<comment type="subcellular location">
    <subcellularLocation>
        <location evidence="1">Cell membrane</location>
        <topology evidence="1">Multi-pass membrane protein</topology>
    </subcellularLocation>
</comment>
<evidence type="ECO:0000313" key="9">
    <source>
        <dbReference type="EMBL" id="MDA0137812.1"/>
    </source>
</evidence>
<evidence type="ECO:0000256" key="6">
    <source>
        <dbReference type="ARBA" id="ARBA00023136"/>
    </source>
</evidence>
<keyword evidence="3" id="KW-1003">Cell membrane</keyword>
<evidence type="ECO:0000256" key="5">
    <source>
        <dbReference type="ARBA" id="ARBA00022989"/>
    </source>
</evidence>
<dbReference type="RefSeq" id="WP_202952923.1">
    <property type="nucleotide sequence ID" value="NZ_JAPCID010000011.1"/>
</dbReference>
<sequence length="420" mass="44239">MRRRFEPLRVRPFGRLLGSYTVNDLGDSIGVVALSVLVFDRTGDVAPTAGFFLVAKFLPALFSTGLTAHLDRFSLRRVLPTIYGIEALVFAALAFLAIGDRFFLPLVLALGLIDGTLAITGRGLTRGAVAAALQPHGLIAEGNALMNLGFAAASVFGAAIAGGLIAAFGLSAALFVDAASFLIIAVWLATARDLPQIEHHDYEPWHRRFRDGMAFARSQRTIRTLLLGQSLALICFTIVVPIEVIYAKESLGTTDAGFGVLLSSWGAGIVLGSLLYIAVKNRSSFGLIVFSSALVGLAYLGMSQAGTLWLACVMSVIGGAGNGIQWVAVMTALQEVTPTEFQARMSGLLESIGAAMPGIGFLLGGLLTALGSPRTAFAFAGAGILALVILALLLRPRLERRAAQTSTTTGKTMGRRLSRS</sequence>
<dbReference type="SUPFAM" id="SSF103473">
    <property type="entry name" value="MFS general substrate transporter"/>
    <property type="match status" value="1"/>
</dbReference>
<feature type="transmembrane region" description="Helical" evidence="7">
    <location>
        <begin position="308"/>
        <end position="328"/>
    </location>
</feature>
<keyword evidence="10" id="KW-1185">Reference proteome</keyword>
<keyword evidence="5 7" id="KW-1133">Transmembrane helix</keyword>
<dbReference type="PROSITE" id="PS50850">
    <property type="entry name" value="MFS"/>
    <property type="match status" value="1"/>
</dbReference>
<evidence type="ECO:0000256" key="4">
    <source>
        <dbReference type="ARBA" id="ARBA00022692"/>
    </source>
</evidence>
<evidence type="ECO:0000256" key="1">
    <source>
        <dbReference type="ARBA" id="ARBA00004651"/>
    </source>
</evidence>
<feature type="transmembrane region" description="Helical" evidence="7">
    <location>
        <begin position="45"/>
        <end position="66"/>
    </location>
</feature>
<dbReference type="InterPro" id="IPR020846">
    <property type="entry name" value="MFS_dom"/>
</dbReference>
<dbReference type="CDD" id="cd06173">
    <property type="entry name" value="MFS_MefA_like"/>
    <property type="match status" value="1"/>
</dbReference>
<dbReference type="InterPro" id="IPR010290">
    <property type="entry name" value="TM_effector"/>
</dbReference>
<keyword evidence="6 7" id="KW-0472">Membrane</keyword>
<dbReference type="PANTHER" id="PTHR23513:SF6">
    <property type="entry name" value="MAJOR FACILITATOR SUPERFAMILY ASSOCIATED DOMAIN-CONTAINING PROTEIN"/>
    <property type="match status" value="1"/>
</dbReference>
<dbReference type="EMBL" id="JAPCID010000011">
    <property type="protein sequence ID" value="MDA0137812.1"/>
    <property type="molecule type" value="Genomic_DNA"/>
</dbReference>
<feature type="transmembrane region" description="Helical" evidence="7">
    <location>
        <begin position="104"/>
        <end position="124"/>
    </location>
</feature>
<comment type="caution">
    <text evidence="9">The sequence shown here is derived from an EMBL/GenBank/DDBJ whole genome shotgun (WGS) entry which is preliminary data.</text>
</comment>
<feature type="transmembrane region" description="Helical" evidence="7">
    <location>
        <begin position="376"/>
        <end position="394"/>
    </location>
</feature>
<dbReference type="PANTHER" id="PTHR23513">
    <property type="entry name" value="INTEGRAL MEMBRANE EFFLUX PROTEIN-RELATED"/>
    <property type="match status" value="1"/>
</dbReference>
<keyword evidence="4 7" id="KW-0812">Transmembrane</keyword>
<name>A0ABT4RH03_9ACTN</name>
<feature type="transmembrane region" description="Helical" evidence="7">
    <location>
        <begin position="78"/>
        <end position="98"/>
    </location>
</feature>
<keyword evidence="2" id="KW-0813">Transport</keyword>
<evidence type="ECO:0000313" key="10">
    <source>
        <dbReference type="Proteomes" id="UP001147700"/>
    </source>
</evidence>
<reference evidence="9" key="1">
    <citation type="submission" date="2022-10" db="EMBL/GenBank/DDBJ databases">
        <title>The WGS of Solirubrobacter sp. CPCC 204708.</title>
        <authorList>
            <person name="Jiang Z."/>
        </authorList>
    </citation>
    <scope>NUCLEOTIDE SEQUENCE</scope>
    <source>
        <strain evidence="9">CPCC 204708</strain>
    </source>
</reference>
<feature type="transmembrane region" description="Helical" evidence="7">
    <location>
        <begin position="172"/>
        <end position="190"/>
    </location>
</feature>
<feature type="domain" description="Major facilitator superfamily (MFS) profile" evidence="8">
    <location>
        <begin position="221"/>
        <end position="420"/>
    </location>
</feature>
<feature type="transmembrane region" description="Helical" evidence="7">
    <location>
        <begin position="145"/>
        <end position="166"/>
    </location>
</feature>